<evidence type="ECO:0000256" key="1">
    <source>
        <dbReference type="ARBA" id="ARBA00004606"/>
    </source>
</evidence>
<evidence type="ECO:0000313" key="11">
    <source>
        <dbReference type="Proteomes" id="UP001626550"/>
    </source>
</evidence>
<evidence type="ECO:0000256" key="5">
    <source>
        <dbReference type="ARBA" id="ARBA00022989"/>
    </source>
</evidence>
<comment type="subcellular location">
    <subcellularLocation>
        <location evidence="8">Endomembrane system</location>
        <topology evidence="8">Single-pass membrane protein</topology>
    </subcellularLocation>
    <subcellularLocation>
        <location evidence="1">Membrane</location>
        <topology evidence="1">Single-pass type II membrane protein</topology>
    </subcellularLocation>
</comment>
<name>A0ABD2PS10_9PLAT</name>
<reference evidence="10 11" key="1">
    <citation type="submission" date="2024-11" db="EMBL/GenBank/DDBJ databases">
        <title>Adaptive evolution of stress response genes in parasites aligns with host niche diversity.</title>
        <authorList>
            <person name="Hahn C."/>
            <person name="Resl P."/>
        </authorList>
    </citation>
    <scope>NUCLEOTIDE SEQUENCE [LARGE SCALE GENOMIC DNA]</scope>
    <source>
        <strain evidence="10">EGGRZ-B1_66</strain>
        <tissue evidence="10">Body</tissue>
    </source>
</reference>
<evidence type="ECO:0000256" key="2">
    <source>
        <dbReference type="ARBA" id="ARBA00005680"/>
    </source>
</evidence>
<keyword evidence="7" id="KW-1015">Disulfide bond</keyword>
<gene>
    <name evidence="10" type="primary">GALNT1_1</name>
    <name evidence="10" type="ORF">Ciccas_011175</name>
</gene>
<dbReference type="PANTHER" id="PTHR11675">
    <property type="entry name" value="N-ACETYLGALACTOSAMINYLTRANSFERASE"/>
    <property type="match status" value="1"/>
</dbReference>
<dbReference type="EMBL" id="JBJKFK010003108">
    <property type="protein sequence ID" value="KAL3310262.1"/>
    <property type="molecule type" value="Genomic_DNA"/>
</dbReference>
<keyword evidence="5" id="KW-1133">Transmembrane helix</keyword>
<comment type="caution">
    <text evidence="10">The sequence shown here is derived from an EMBL/GenBank/DDBJ whole genome shotgun (WGS) entry which is preliminary data.</text>
</comment>
<dbReference type="Proteomes" id="UP001626550">
    <property type="component" value="Unassembled WGS sequence"/>
</dbReference>
<keyword evidence="4" id="KW-0735">Signal-anchor</keyword>
<dbReference type="InterPro" id="IPR045885">
    <property type="entry name" value="GalNAc-T"/>
</dbReference>
<keyword evidence="6" id="KW-0472">Membrane</keyword>
<sequence length="345" mass="39068">MKRIEDISKTKHGHLGAAVVVPENLTQQATETFSKHEFNLVASDLIGERRDVGDYRSHACFSEVYPTTGELAYLATSVIIVFHNEAWSTLIRTINSVIDKTPISLLHEIILVDDFSSMEHLKHDLDLFAEKLKVKIRVLRNPSRLGLIVARLKGAEVATGKTITFLDAHCEVTTGWMEPLLTEIHHNKKTIACPIIDIISESNFQYIASEERTWGGFDWQLTFRWEHSLRSQDKRLGVGHASPIKTPAMAGGLFTVDKEYFYQIGSYDKGMQVWGGENVEISIRAWSCGGQILIVPCSRVGHVFRSKSPYSWPGGVSHVINRNTLRTVFVWLDEYKDLYLKSHRS</sequence>
<dbReference type="GO" id="GO:0016020">
    <property type="term" value="C:membrane"/>
    <property type="evidence" value="ECO:0007669"/>
    <property type="project" value="UniProtKB-SubCell"/>
</dbReference>
<dbReference type="CDD" id="cd02510">
    <property type="entry name" value="pp-GalNAc-T"/>
    <property type="match status" value="1"/>
</dbReference>
<feature type="non-terminal residue" evidence="10">
    <location>
        <position position="345"/>
    </location>
</feature>
<evidence type="ECO:0000256" key="4">
    <source>
        <dbReference type="ARBA" id="ARBA00022968"/>
    </source>
</evidence>
<proteinExistence type="inferred from homology"/>
<evidence type="ECO:0000313" key="10">
    <source>
        <dbReference type="EMBL" id="KAL3310262.1"/>
    </source>
</evidence>
<dbReference type="PANTHER" id="PTHR11675:SF101">
    <property type="entry name" value="POLYPEPTIDE N-ACETYLGALACTOSAMINYLTRANSFERASE 5"/>
    <property type="match status" value="1"/>
</dbReference>
<keyword evidence="3" id="KW-0812">Transmembrane</keyword>
<dbReference type="Pfam" id="PF00535">
    <property type="entry name" value="Glycos_transf_2"/>
    <property type="match status" value="1"/>
</dbReference>
<feature type="domain" description="Glycosyltransferase 2-like" evidence="9">
    <location>
        <begin position="77"/>
        <end position="261"/>
    </location>
</feature>
<evidence type="ECO:0000256" key="3">
    <source>
        <dbReference type="ARBA" id="ARBA00022692"/>
    </source>
</evidence>
<organism evidence="10 11">
    <name type="scientific">Cichlidogyrus casuarinus</name>
    <dbReference type="NCBI Taxonomy" id="1844966"/>
    <lineage>
        <taxon>Eukaryota</taxon>
        <taxon>Metazoa</taxon>
        <taxon>Spiralia</taxon>
        <taxon>Lophotrochozoa</taxon>
        <taxon>Platyhelminthes</taxon>
        <taxon>Monogenea</taxon>
        <taxon>Monopisthocotylea</taxon>
        <taxon>Dactylogyridea</taxon>
        <taxon>Ancyrocephalidae</taxon>
        <taxon>Cichlidogyrus</taxon>
    </lineage>
</organism>
<evidence type="ECO:0000259" key="9">
    <source>
        <dbReference type="Pfam" id="PF00535"/>
    </source>
</evidence>
<dbReference type="Gene3D" id="3.90.550.10">
    <property type="entry name" value="Spore Coat Polysaccharide Biosynthesis Protein SpsA, Chain A"/>
    <property type="match status" value="1"/>
</dbReference>
<dbReference type="InterPro" id="IPR029044">
    <property type="entry name" value="Nucleotide-diphossugar_trans"/>
</dbReference>
<evidence type="ECO:0000256" key="8">
    <source>
        <dbReference type="ARBA" id="ARBA00037847"/>
    </source>
</evidence>
<keyword evidence="11" id="KW-1185">Reference proteome</keyword>
<accession>A0ABD2PS10</accession>
<protein>
    <submittedName>
        <fullName evidence="10">Polypeptide N-acetylgalactosaminyltransferase 1</fullName>
    </submittedName>
</protein>
<dbReference type="AlphaFoldDB" id="A0ABD2PS10"/>
<evidence type="ECO:0000256" key="6">
    <source>
        <dbReference type="ARBA" id="ARBA00023136"/>
    </source>
</evidence>
<comment type="similarity">
    <text evidence="2">Belongs to the glycosyltransferase 2 family. GalNAc-T subfamily.</text>
</comment>
<evidence type="ECO:0000256" key="7">
    <source>
        <dbReference type="ARBA" id="ARBA00023157"/>
    </source>
</evidence>
<dbReference type="GO" id="GO:0012505">
    <property type="term" value="C:endomembrane system"/>
    <property type="evidence" value="ECO:0007669"/>
    <property type="project" value="UniProtKB-SubCell"/>
</dbReference>
<dbReference type="InterPro" id="IPR001173">
    <property type="entry name" value="Glyco_trans_2-like"/>
</dbReference>
<dbReference type="SUPFAM" id="SSF53448">
    <property type="entry name" value="Nucleotide-diphospho-sugar transferases"/>
    <property type="match status" value="1"/>
</dbReference>